<accession>A0A1D6LT64</accession>
<protein>
    <submittedName>
        <fullName evidence="1">Protodermal factor 1</fullName>
    </submittedName>
</protein>
<proteinExistence type="predicted"/>
<name>A0A1D6LT64_MAIZE</name>
<evidence type="ECO:0000313" key="1">
    <source>
        <dbReference type="EMBL" id="AQK82610.1"/>
    </source>
</evidence>
<dbReference type="AlphaFoldDB" id="A0A1D6LT64"/>
<sequence length="99" mass="10009">MSGKALLVVAVVLLVGVASRCSGSRGLHQQGDHVAEQKFQTDGTGNGYGGGGGGYGAAGKYAYTTQQVKDCIAAALSSEAAAAAQAAMFNKANYACHYY</sequence>
<gene>
    <name evidence="1" type="ORF">ZEAMMB73_Zm00001d037000</name>
</gene>
<reference evidence="1" key="1">
    <citation type="submission" date="2015-12" db="EMBL/GenBank/DDBJ databases">
        <title>Update maize B73 reference genome by single molecule sequencing technologies.</title>
        <authorList>
            <consortium name="Maize Genome Sequencing Project"/>
            <person name="Ware D."/>
        </authorList>
    </citation>
    <scope>NUCLEOTIDE SEQUENCE</scope>
    <source>
        <tissue evidence="1">Seedling</tissue>
    </source>
</reference>
<dbReference type="EMBL" id="CM000782">
    <property type="protein sequence ID" value="AQK82610.1"/>
    <property type="molecule type" value="Genomic_DNA"/>
</dbReference>
<organism evidence="1">
    <name type="scientific">Zea mays</name>
    <name type="common">Maize</name>
    <dbReference type="NCBI Taxonomy" id="4577"/>
    <lineage>
        <taxon>Eukaryota</taxon>
        <taxon>Viridiplantae</taxon>
        <taxon>Streptophyta</taxon>
        <taxon>Embryophyta</taxon>
        <taxon>Tracheophyta</taxon>
        <taxon>Spermatophyta</taxon>
        <taxon>Magnoliopsida</taxon>
        <taxon>Liliopsida</taxon>
        <taxon>Poales</taxon>
        <taxon>Poaceae</taxon>
        <taxon>PACMAD clade</taxon>
        <taxon>Panicoideae</taxon>
        <taxon>Andropogonodae</taxon>
        <taxon>Andropogoneae</taxon>
        <taxon>Tripsacinae</taxon>
        <taxon>Zea</taxon>
    </lineage>
</organism>